<sequence length="624" mass="69674">MTVVARKTPGDAPLSTTHWIAKRIRQYFGHLILSFLLASLAGLIANADPLLMRHWLDISLPQRQLVNSLVMVALIALCFIGRTAINGLASLLGFRVSQLLGHDLRSELLEHMTRLSADWHENTLLGEKLSRIEQDTEQIAQFSADALGTVLRSLIFFLLNLVIMFTLSWRMALTVLPLLPLFFVVRWRFRRLIASRADRAQAELGKASSQFAEHLNAVPEIQALGAEQRCIDRSIEVRRDMMGAQWSQRRAEIAFSVAVTAVMAFGILLLLGLGSHEYLEGSLTIGTLVAFYAYVTRVFDPVSTAMELYSRSQRMMASIRRVRDVLETDTSVPDFGHIDIGQEPRLRLGLACRDLEFRYTSDNEVLRQVSFHLAPGERIALIGESGSGKSSLALLLARMADPKAGEIEFEGMPLQDYTLAAVRRAICYVSQHPVLFSGSIRENLQYAREHASLEEMKSALKAAQLRALIERLPKGIDTLLGPGASSLSGGERQRLAVARALLRESAILILDEATSALDMPTERRILNSISRWNANQSIVFISHRVRSITWVDRIILLDRGRIVAEGNHELLYRQSAAYRRLFEKDEGPEPVEETAVTRLGVLRAGGRSNDAEQTIAFQSRVSSK</sequence>
<dbReference type="SUPFAM" id="SSF52540">
    <property type="entry name" value="P-loop containing nucleoside triphosphate hydrolases"/>
    <property type="match status" value="1"/>
</dbReference>
<dbReference type="CDD" id="cd07346">
    <property type="entry name" value="ABC_6TM_exporters"/>
    <property type="match status" value="1"/>
</dbReference>
<dbReference type="SMART" id="SM00382">
    <property type="entry name" value="AAA"/>
    <property type="match status" value="1"/>
</dbReference>
<dbReference type="InterPro" id="IPR036640">
    <property type="entry name" value="ABC1_TM_sf"/>
</dbReference>
<feature type="domain" description="ABC transporter" evidence="8">
    <location>
        <begin position="350"/>
        <end position="584"/>
    </location>
</feature>
<feature type="transmembrane region" description="Helical" evidence="7">
    <location>
        <begin position="65"/>
        <end position="85"/>
    </location>
</feature>
<proteinExistence type="predicted"/>
<dbReference type="Pfam" id="PF00664">
    <property type="entry name" value="ABC_membrane"/>
    <property type="match status" value="1"/>
</dbReference>
<feature type="transmembrane region" description="Helical" evidence="7">
    <location>
        <begin position="146"/>
        <end position="165"/>
    </location>
</feature>
<dbReference type="InterPro" id="IPR003439">
    <property type="entry name" value="ABC_transporter-like_ATP-bd"/>
</dbReference>
<dbReference type="PROSITE" id="PS50929">
    <property type="entry name" value="ABC_TM1F"/>
    <property type="match status" value="1"/>
</dbReference>
<dbReference type="Proteomes" id="UP001596091">
    <property type="component" value="Unassembled WGS sequence"/>
</dbReference>
<comment type="caution">
    <text evidence="10">The sequence shown here is derived from an EMBL/GenBank/DDBJ whole genome shotgun (WGS) entry which is preliminary data.</text>
</comment>
<keyword evidence="2 7" id="KW-0812">Transmembrane</keyword>
<dbReference type="Gene3D" id="3.40.50.300">
    <property type="entry name" value="P-loop containing nucleotide triphosphate hydrolases"/>
    <property type="match status" value="1"/>
</dbReference>
<keyword evidence="4 10" id="KW-0067">ATP-binding</keyword>
<dbReference type="Gene3D" id="1.20.1560.10">
    <property type="entry name" value="ABC transporter type 1, transmembrane domain"/>
    <property type="match status" value="1"/>
</dbReference>
<feature type="transmembrane region" description="Helical" evidence="7">
    <location>
        <begin position="251"/>
        <end position="271"/>
    </location>
</feature>
<evidence type="ECO:0000259" key="8">
    <source>
        <dbReference type="PROSITE" id="PS50893"/>
    </source>
</evidence>
<dbReference type="InterPro" id="IPR011527">
    <property type="entry name" value="ABC1_TM_dom"/>
</dbReference>
<dbReference type="InterPro" id="IPR027417">
    <property type="entry name" value="P-loop_NTPase"/>
</dbReference>
<evidence type="ECO:0000256" key="7">
    <source>
        <dbReference type="SAM" id="Phobius"/>
    </source>
</evidence>
<evidence type="ECO:0000256" key="2">
    <source>
        <dbReference type="ARBA" id="ARBA00022692"/>
    </source>
</evidence>
<accession>A0ABW1ED38</accession>
<feature type="transmembrane region" description="Helical" evidence="7">
    <location>
        <begin position="171"/>
        <end position="189"/>
    </location>
</feature>
<evidence type="ECO:0000256" key="4">
    <source>
        <dbReference type="ARBA" id="ARBA00022840"/>
    </source>
</evidence>
<evidence type="ECO:0000256" key="6">
    <source>
        <dbReference type="ARBA" id="ARBA00023136"/>
    </source>
</evidence>
<dbReference type="EMBL" id="JBHSPH010000002">
    <property type="protein sequence ID" value="MFC5862191.1"/>
    <property type="molecule type" value="Genomic_DNA"/>
</dbReference>
<dbReference type="InterPro" id="IPR003593">
    <property type="entry name" value="AAA+_ATPase"/>
</dbReference>
<dbReference type="SUPFAM" id="SSF90123">
    <property type="entry name" value="ABC transporter transmembrane region"/>
    <property type="match status" value="1"/>
</dbReference>
<evidence type="ECO:0000256" key="3">
    <source>
        <dbReference type="ARBA" id="ARBA00022741"/>
    </source>
</evidence>
<dbReference type="InterPro" id="IPR039421">
    <property type="entry name" value="Type_1_exporter"/>
</dbReference>
<dbReference type="PROSITE" id="PS00211">
    <property type="entry name" value="ABC_TRANSPORTER_1"/>
    <property type="match status" value="1"/>
</dbReference>
<feature type="transmembrane region" description="Helical" evidence="7">
    <location>
        <begin position="27"/>
        <end position="45"/>
    </location>
</feature>
<name>A0ABW1ED38_9BACT</name>
<keyword evidence="3" id="KW-0547">Nucleotide-binding</keyword>
<evidence type="ECO:0000313" key="10">
    <source>
        <dbReference type="EMBL" id="MFC5862191.1"/>
    </source>
</evidence>
<dbReference type="RefSeq" id="WP_263338471.1">
    <property type="nucleotide sequence ID" value="NZ_JAGSYH010000004.1"/>
</dbReference>
<dbReference type="GO" id="GO:0005524">
    <property type="term" value="F:ATP binding"/>
    <property type="evidence" value="ECO:0007669"/>
    <property type="project" value="UniProtKB-KW"/>
</dbReference>
<dbReference type="InterPro" id="IPR017871">
    <property type="entry name" value="ABC_transporter-like_CS"/>
</dbReference>
<keyword evidence="5 7" id="KW-1133">Transmembrane helix</keyword>
<reference evidence="11" key="1">
    <citation type="journal article" date="2019" name="Int. J. Syst. Evol. Microbiol.">
        <title>The Global Catalogue of Microorganisms (GCM) 10K type strain sequencing project: providing services to taxonomists for standard genome sequencing and annotation.</title>
        <authorList>
            <consortium name="The Broad Institute Genomics Platform"/>
            <consortium name="The Broad Institute Genome Sequencing Center for Infectious Disease"/>
            <person name="Wu L."/>
            <person name="Ma J."/>
        </authorList>
    </citation>
    <scope>NUCLEOTIDE SEQUENCE [LARGE SCALE GENOMIC DNA]</scope>
    <source>
        <strain evidence="11">JCM 4087</strain>
    </source>
</reference>
<evidence type="ECO:0000313" key="11">
    <source>
        <dbReference type="Proteomes" id="UP001596091"/>
    </source>
</evidence>
<evidence type="ECO:0000256" key="1">
    <source>
        <dbReference type="ARBA" id="ARBA00004651"/>
    </source>
</evidence>
<dbReference type="PANTHER" id="PTHR43394">
    <property type="entry name" value="ATP-DEPENDENT PERMEASE MDL1, MITOCHONDRIAL"/>
    <property type="match status" value="1"/>
</dbReference>
<feature type="domain" description="ABC transmembrane type-1" evidence="9">
    <location>
        <begin position="32"/>
        <end position="314"/>
    </location>
</feature>
<dbReference type="PROSITE" id="PS50893">
    <property type="entry name" value="ABC_TRANSPORTER_2"/>
    <property type="match status" value="1"/>
</dbReference>
<evidence type="ECO:0000256" key="5">
    <source>
        <dbReference type="ARBA" id="ARBA00022989"/>
    </source>
</evidence>
<dbReference type="Pfam" id="PF00005">
    <property type="entry name" value="ABC_tran"/>
    <property type="match status" value="1"/>
</dbReference>
<protein>
    <submittedName>
        <fullName evidence="10">ABC transporter ATP-binding protein</fullName>
    </submittedName>
</protein>
<organism evidence="10 11">
    <name type="scientific">Acidicapsa dinghuensis</name>
    <dbReference type="NCBI Taxonomy" id="2218256"/>
    <lineage>
        <taxon>Bacteria</taxon>
        <taxon>Pseudomonadati</taxon>
        <taxon>Acidobacteriota</taxon>
        <taxon>Terriglobia</taxon>
        <taxon>Terriglobales</taxon>
        <taxon>Acidobacteriaceae</taxon>
        <taxon>Acidicapsa</taxon>
    </lineage>
</organism>
<keyword evidence="6 7" id="KW-0472">Membrane</keyword>
<comment type="subcellular location">
    <subcellularLocation>
        <location evidence="1">Cell membrane</location>
        <topology evidence="1">Multi-pass membrane protein</topology>
    </subcellularLocation>
</comment>
<gene>
    <name evidence="10" type="ORF">ACFPT7_07795</name>
</gene>
<keyword evidence="11" id="KW-1185">Reference proteome</keyword>
<evidence type="ECO:0000259" key="9">
    <source>
        <dbReference type="PROSITE" id="PS50929"/>
    </source>
</evidence>
<dbReference type="PANTHER" id="PTHR43394:SF1">
    <property type="entry name" value="ATP-BINDING CASSETTE SUB-FAMILY B MEMBER 10, MITOCHONDRIAL"/>
    <property type="match status" value="1"/>
</dbReference>